<dbReference type="InterPro" id="IPR014244">
    <property type="entry name" value="RNA_pol_sigma-I"/>
</dbReference>
<evidence type="ECO:0000259" key="7">
    <source>
        <dbReference type="Pfam" id="PF04542"/>
    </source>
</evidence>
<name>A0A1M4ZJD9_9CLOT</name>
<dbReference type="InterPro" id="IPR007627">
    <property type="entry name" value="RNA_pol_sigma70_r2"/>
</dbReference>
<evidence type="ECO:0000256" key="6">
    <source>
        <dbReference type="HAMAP-Rule" id="MF_02064"/>
    </source>
</evidence>
<dbReference type="NCBIfam" id="TIGR02937">
    <property type="entry name" value="sigma70-ECF"/>
    <property type="match status" value="1"/>
</dbReference>
<dbReference type="GO" id="GO:0016987">
    <property type="term" value="F:sigma factor activity"/>
    <property type="evidence" value="ECO:0007669"/>
    <property type="project" value="UniProtKB-UniRule"/>
</dbReference>
<evidence type="ECO:0000313" key="9">
    <source>
        <dbReference type="Proteomes" id="UP000184423"/>
    </source>
</evidence>
<dbReference type="AlphaFoldDB" id="A0A1M4ZJD9"/>
<keyword evidence="6" id="KW-0346">Stress response</keyword>
<keyword evidence="3 6" id="KW-0731">Sigma factor</keyword>
<dbReference type="PIRSF" id="PIRSF038953">
    <property type="entry name" value="SigI"/>
    <property type="match status" value="1"/>
</dbReference>
<evidence type="ECO:0000256" key="5">
    <source>
        <dbReference type="ARBA" id="ARBA00023163"/>
    </source>
</evidence>
<keyword evidence="9" id="KW-1185">Reference proteome</keyword>
<dbReference type="GO" id="GO:0006352">
    <property type="term" value="P:DNA-templated transcription initiation"/>
    <property type="evidence" value="ECO:0007669"/>
    <property type="project" value="UniProtKB-UniRule"/>
</dbReference>
<keyword evidence="1 6" id="KW-0963">Cytoplasm</keyword>
<feature type="domain" description="RNA polymerase sigma-70 region 2" evidence="7">
    <location>
        <begin position="8"/>
        <end position="77"/>
    </location>
</feature>
<evidence type="ECO:0000313" key="8">
    <source>
        <dbReference type="EMBL" id="SHF18190.1"/>
    </source>
</evidence>
<dbReference type="RefSeq" id="WP_073249337.1">
    <property type="nucleotide sequence ID" value="NZ_FQVG01000040.1"/>
</dbReference>
<dbReference type="InterPro" id="IPR014284">
    <property type="entry name" value="RNA_pol_sigma-70_dom"/>
</dbReference>
<keyword evidence="5 6" id="KW-0804">Transcription</keyword>
<accession>A0A1M4ZJD9</accession>
<dbReference type="SUPFAM" id="SSF88946">
    <property type="entry name" value="Sigma2 domain of RNA polymerase sigma factors"/>
    <property type="match status" value="1"/>
</dbReference>
<dbReference type="EMBL" id="FQVG01000040">
    <property type="protein sequence ID" value="SHF18190.1"/>
    <property type="molecule type" value="Genomic_DNA"/>
</dbReference>
<reference evidence="9" key="1">
    <citation type="submission" date="2016-11" db="EMBL/GenBank/DDBJ databases">
        <authorList>
            <person name="Varghese N."/>
            <person name="Submissions S."/>
        </authorList>
    </citation>
    <scope>NUCLEOTIDE SEQUENCE [LARGE SCALE GENOMIC DNA]</scope>
    <source>
        <strain evidence="9">DSM 10124</strain>
    </source>
</reference>
<evidence type="ECO:0000256" key="3">
    <source>
        <dbReference type="ARBA" id="ARBA00023082"/>
    </source>
</evidence>
<dbReference type="InterPro" id="IPR013325">
    <property type="entry name" value="RNA_pol_sigma_r2"/>
</dbReference>
<keyword evidence="4 6" id="KW-0238">DNA-binding</keyword>
<gene>
    <name evidence="6" type="primary">sigI</name>
    <name evidence="8" type="ORF">SAMN02746091_01936</name>
</gene>
<evidence type="ECO:0000256" key="4">
    <source>
        <dbReference type="ARBA" id="ARBA00023125"/>
    </source>
</evidence>
<protein>
    <recommendedName>
        <fullName evidence="6">RNA polymerase sigma factor SigI</fullName>
    </recommendedName>
</protein>
<dbReference type="Gene3D" id="1.10.1740.10">
    <property type="match status" value="1"/>
</dbReference>
<dbReference type="HAMAP" id="MF_02064">
    <property type="entry name" value="Sigma70_SigI"/>
    <property type="match status" value="1"/>
</dbReference>
<keyword evidence="2 6" id="KW-0805">Transcription regulation</keyword>
<feature type="DNA-binding region" description="H-T-H motif" evidence="6">
    <location>
        <begin position="170"/>
        <end position="189"/>
    </location>
</feature>
<comment type="function">
    <text evidence="6">Sigma factors are initiation factors that promote the attachment of RNA polymerase to specific initiation sites and are then released.</text>
</comment>
<proteinExistence type="inferred from homology"/>
<comment type="subcellular location">
    <subcellularLocation>
        <location evidence="6">Cytoplasm</location>
    </subcellularLocation>
</comment>
<comment type="activity regulation">
    <text evidence="6">Negatively regulated by the anti-sigma-I factor RsgI.</text>
</comment>
<dbReference type="NCBIfam" id="TIGR02895">
    <property type="entry name" value="spore_sigI"/>
    <property type="match status" value="1"/>
</dbReference>
<dbReference type="GO" id="GO:0003677">
    <property type="term" value="F:DNA binding"/>
    <property type="evidence" value="ECO:0007669"/>
    <property type="project" value="UniProtKB-UniRule"/>
</dbReference>
<organism evidence="8 9">
    <name type="scientific">Caloramator proteoclasticus DSM 10124</name>
    <dbReference type="NCBI Taxonomy" id="1121262"/>
    <lineage>
        <taxon>Bacteria</taxon>
        <taxon>Bacillati</taxon>
        <taxon>Bacillota</taxon>
        <taxon>Clostridia</taxon>
        <taxon>Eubacteriales</taxon>
        <taxon>Clostridiaceae</taxon>
        <taxon>Caloramator</taxon>
    </lineage>
</organism>
<dbReference type="Proteomes" id="UP000184423">
    <property type="component" value="Unassembled WGS sequence"/>
</dbReference>
<dbReference type="GO" id="GO:0005737">
    <property type="term" value="C:cytoplasm"/>
    <property type="evidence" value="ECO:0007669"/>
    <property type="project" value="UniProtKB-SubCell"/>
</dbReference>
<evidence type="ECO:0000256" key="2">
    <source>
        <dbReference type="ARBA" id="ARBA00023015"/>
    </source>
</evidence>
<dbReference type="Pfam" id="PF04542">
    <property type="entry name" value="Sigma70_r2"/>
    <property type="match status" value="1"/>
</dbReference>
<sequence>MIDDREKFIEENRDFVYKIASSICKRRLSWQNDDELSNALIAFNKAIETYDKKKGNFFSYSRMIIKNSLIDYFRKSTKNVNIYLGDEELITFELKSSIEKYEIEEENKIRAQEIALFNHKLKEYGISFSDLVISSPKHKDTREELINVAFLVSREQQILERLNKTKQLPIKQICLLTSKSEKFIEKWRRYLIALILILSDSDLMYIKSYLNIKVGDKNG</sequence>
<comment type="similarity">
    <text evidence="6">Belongs to the sigma-70 factor family. SigI subfamily.</text>
</comment>
<comment type="subunit">
    <text evidence="6">Interacts with RsgI.</text>
</comment>
<feature type="short sequence motif" description="Polymerase core binding" evidence="6">
    <location>
        <begin position="34"/>
        <end position="47"/>
    </location>
</feature>
<evidence type="ECO:0000256" key="1">
    <source>
        <dbReference type="ARBA" id="ARBA00022490"/>
    </source>
</evidence>